<keyword evidence="7" id="KW-0175">Coiled coil</keyword>
<evidence type="ECO:0000313" key="10">
    <source>
        <dbReference type="Proteomes" id="UP001152320"/>
    </source>
</evidence>
<feature type="compositionally biased region" description="Low complexity" evidence="8">
    <location>
        <begin position="132"/>
        <end position="152"/>
    </location>
</feature>
<protein>
    <recommendedName>
        <fullName evidence="6">Mediator of RNA polymerase II transcription subunit 21</fullName>
    </recommendedName>
</protein>
<keyword evidence="10" id="KW-1185">Reference proteome</keyword>
<sequence>MADRVTQLQDAVNQMAEHFCNSIGVLQQNAAPSKFQQPEKQGATETPAVQDDFTQLFAQLIARTAKDIDVLIESLPSEESTAELQNASLKRLEQENKEAAQKLADLVKRGDTLLLRIQEALSEIAEAQLRTKSSLSNKSSTSKASDSNNSQT</sequence>
<proteinExistence type="inferred from homology"/>
<dbReference type="EMBL" id="JAIZAY010000004">
    <property type="protein sequence ID" value="KAJ8042962.1"/>
    <property type="molecule type" value="Genomic_DNA"/>
</dbReference>
<comment type="function">
    <text evidence="6">Component of the Mediator complex, a coactivator involved in the regulated transcription of nearly all RNA polymerase II-dependent genes. Mediator functions as a bridge to convey information from gene-specific regulatory proteins to the basal RNA polymerase II transcription machinery. Mediator is recruited to promoters by direct interactions with regulatory proteins and serves as a scaffold for the assembly of a functional preinitiation complex with RNA polymerase II and the general transcription factors.</text>
</comment>
<name>A0A9Q1CCU9_HOLLE</name>
<dbReference type="AlphaFoldDB" id="A0A9Q1CCU9"/>
<feature type="coiled-coil region" evidence="7">
    <location>
        <begin position="82"/>
        <end position="109"/>
    </location>
</feature>
<dbReference type="Pfam" id="PF11221">
    <property type="entry name" value="Med21"/>
    <property type="match status" value="1"/>
</dbReference>
<dbReference type="GO" id="GO:0016592">
    <property type="term" value="C:mediator complex"/>
    <property type="evidence" value="ECO:0007669"/>
    <property type="project" value="UniProtKB-UniRule"/>
</dbReference>
<evidence type="ECO:0000256" key="5">
    <source>
        <dbReference type="ARBA" id="ARBA00023242"/>
    </source>
</evidence>
<evidence type="ECO:0000256" key="2">
    <source>
        <dbReference type="ARBA" id="ARBA00023015"/>
    </source>
</evidence>
<feature type="region of interest" description="Disordered" evidence="8">
    <location>
        <begin position="129"/>
        <end position="152"/>
    </location>
</feature>
<keyword evidence="5 6" id="KW-0539">Nucleus</keyword>
<comment type="caution">
    <text evidence="9">The sequence shown here is derived from an EMBL/GenBank/DDBJ whole genome shotgun (WGS) entry which is preliminary data.</text>
</comment>
<evidence type="ECO:0000256" key="4">
    <source>
        <dbReference type="ARBA" id="ARBA00023163"/>
    </source>
</evidence>
<dbReference type="PANTHER" id="PTHR13381">
    <property type="entry name" value="RNA POLYMERASE II HOLOENZYME COMPONENT SRB7"/>
    <property type="match status" value="1"/>
</dbReference>
<keyword evidence="4 6" id="KW-0804">Transcription</keyword>
<dbReference type="InterPro" id="IPR021384">
    <property type="entry name" value="Mediator_Med21"/>
</dbReference>
<evidence type="ECO:0000256" key="7">
    <source>
        <dbReference type="SAM" id="Coils"/>
    </source>
</evidence>
<keyword evidence="3 6" id="KW-0010">Activator</keyword>
<evidence type="ECO:0000256" key="8">
    <source>
        <dbReference type="SAM" id="MobiDB-lite"/>
    </source>
</evidence>
<evidence type="ECO:0000256" key="3">
    <source>
        <dbReference type="ARBA" id="ARBA00023159"/>
    </source>
</evidence>
<dbReference type="OrthoDB" id="526653at2759"/>
<dbReference type="SUPFAM" id="SSF140718">
    <property type="entry name" value="Mediator hinge subcomplex-like"/>
    <property type="match status" value="1"/>
</dbReference>
<comment type="subcellular location">
    <subcellularLocation>
        <location evidence="1 6">Nucleus</location>
    </subcellularLocation>
</comment>
<gene>
    <name evidence="9" type="ORF">HOLleu_09861</name>
</gene>
<dbReference type="Gene3D" id="6.10.280.10">
    <property type="entry name" value="Mediator complex, subunit Med21"/>
    <property type="match status" value="1"/>
</dbReference>
<evidence type="ECO:0000256" key="6">
    <source>
        <dbReference type="RuleBase" id="RU366036"/>
    </source>
</evidence>
<dbReference type="GO" id="GO:0003712">
    <property type="term" value="F:transcription coregulator activity"/>
    <property type="evidence" value="ECO:0007669"/>
    <property type="project" value="TreeGrafter"/>
</dbReference>
<dbReference type="PANTHER" id="PTHR13381:SF0">
    <property type="entry name" value="MEDIATOR OF RNA POLYMERASE II TRANSCRIPTION SUBUNIT 21"/>
    <property type="match status" value="1"/>
</dbReference>
<comment type="subunit">
    <text evidence="6">Component of the Mediator complex.</text>
</comment>
<comment type="similarity">
    <text evidence="6">Belongs to the Mediator complex subunit 21 family.</text>
</comment>
<dbReference type="GO" id="GO:0006357">
    <property type="term" value="P:regulation of transcription by RNA polymerase II"/>
    <property type="evidence" value="ECO:0007669"/>
    <property type="project" value="TreeGrafter"/>
</dbReference>
<organism evidence="9 10">
    <name type="scientific">Holothuria leucospilota</name>
    <name type="common">Black long sea cucumber</name>
    <name type="synonym">Mertensiothuria leucospilota</name>
    <dbReference type="NCBI Taxonomy" id="206669"/>
    <lineage>
        <taxon>Eukaryota</taxon>
        <taxon>Metazoa</taxon>
        <taxon>Echinodermata</taxon>
        <taxon>Eleutherozoa</taxon>
        <taxon>Echinozoa</taxon>
        <taxon>Holothuroidea</taxon>
        <taxon>Aspidochirotacea</taxon>
        <taxon>Aspidochirotida</taxon>
        <taxon>Holothuriidae</taxon>
        <taxon>Holothuria</taxon>
    </lineage>
</organism>
<dbReference type="InterPro" id="IPR037212">
    <property type="entry name" value="Med7/Med21-like"/>
</dbReference>
<evidence type="ECO:0000256" key="1">
    <source>
        <dbReference type="ARBA" id="ARBA00004123"/>
    </source>
</evidence>
<dbReference type="Proteomes" id="UP001152320">
    <property type="component" value="Chromosome 4"/>
</dbReference>
<accession>A0A9Q1CCU9</accession>
<keyword evidence="2 6" id="KW-0805">Transcription regulation</keyword>
<reference evidence="9" key="1">
    <citation type="submission" date="2021-10" db="EMBL/GenBank/DDBJ databases">
        <title>Tropical sea cucumber genome reveals ecological adaptation and Cuvierian tubules defense mechanism.</title>
        <authorList>
            <person name="Chen T."/>
        </authorList>
    </citation>
    <scope>NUCLEOTIDE SEQUENCE</scope>
    <source>
        <strain evidence="9">Nanhai2018</strain>
        <tissue evidence="9">Muscle</tissue>
    </source>
</reference>
<evidence type="ECO:0000313" key="9">
    <source>
        <dbReference type="EMBL" id="KAJ8042962.1"/>
    </source>
</evidence>